<sequence length="94" mass="10480">MSSCNCYARRLRVLPLLFSPWHRLDVPVPPPARKPLSLAASARLPWIPAHVGNGMRDVTVEVRRRRPPLQRRAFFSNLGAPFASSIPCATSFSS</sequence>
<dbReference type="Proteomes" id="UP000729402">
    <property type="component" value="Unassembled WGS sequence"/>
</dbReference>
<gene>
    <name evidence="1" type="ORF">GUJ93_ZPchr0014g46757</name>
</gene>
<evidence type="ECO:0000313" key="1">
    <source>
        <dbReference type="EMBL" id="KAG8082921.1"/>
    </source>
</evidence>
<reference evidence="1" key="2">
    <citation type="submission" date="2021-02" db="EMBL/GenBank/DDBJ databases">
        <authorList>
            <person name="Kimball J.A."/>
            <person name="Haas M.W."/>
            <person name="Macchietto M."/>
            <person name="Kono T."/>
            <person name="Duquette J."/>
            <person name="Shao M."/>
        </authorList>
    </citation>
    <scope>NUCLEOTIDE SEQUENCE</scope>
    <source>
        <tissue evidence="1">Fresh leaf tissue</tissue>
    </source>
</reference>
<comment type="caution">
    <text evidence="1">The sequence shown here is derived from an EMBL/GenBank/DDBJ whole genome shotgun (WGS) entry which is preliminary data.</text>
</comment>
<name>A0A8J5W0S2_ZIZPA</name>
<keyword evidence="2" id="KW-1185">Reference proteome</keyword>
<proteinExistence type="predicted"/>
<dbReference type="EMBL" id="JAAALK010000086">
    <property type="protein sequence ID" value="KAG8082921.1"/>
    <property type="molecule type" value="Genomic_DNA"/>
</dbReference>
<organism evidence="1 2">
    <name type="scientific">Zizania palustris</name>
    <name type="common">Northern wild rice</name>
    <dbReference type="NCBI Taxonomy" id="103762"/>
    <lineage>
        <taxon>Eukaryota</taxon>
        <taxon>Viridiplantae</taxon>
        <taxon>Streptophyta</taxon>
        <taxon>Embryophyta</taxon>
        <taxon>Tracheophyta</taxon>
        <taxon>Spermatophyta</taxon>
        <taxon>Magnoliopsida</taxon>
        <taxon>Liliopsida</taxon>
        <taxon>Poales</taxon>
        <taxon>Poaceae</taxon>
        <taxon>BOP clade</taxon>
        <taxon>Oryzoideae</taxon>
        <taxon>Oryzeae</taxon>
        <taxon>Zizaniinae</taxon>
        <taxon>Zizania</taxon>
    </lineage>
</organism>
<reference evidence="1" key="1">
    <citation type="journal article" date="2021" name="bioRxiv">
        <title>Whole Genome Assembly and Annotation of Northern Wild Rice, Zizania palustris L., Supports a Whole Genome Duplication in the Zizania Genus.</title>
        <authorList>
            <person name="Haas M."/>
            <person name="Kono T."/>
            <person name="Macchietto M."/>
            <person name="Millas R."/>
            <person name="McGilp L."/>
            <person name="Shao M."/>
            <person name="Duquette J."/>
            <person name="Hirsch C.N."/>
            <person name="Kimball J."/>
        </authorList>
    </citation>
    <scope>NUCLEOTIDE SEQUENCE</scope>
    <source>
        <tissue evidence="1">Fresh leaf tissue</tissue>
    </source>
</reference>
<protein>
    <submittedName>
        <fullName evidence="1">Uncharacterized protein</fullName>
    </submittedName>
</protein>
<evidence type="ECO:0000313" key="2">
    <source>
        <dbReference type="Proteomes" id="UP000729402"/>
    </source>
</evidence>
<accession>A0A8J5W0S2</accession>
<dbReference type="AlphaFoldDB" id="A0A8J5W0S2"/>